<keyword evidence="1" id="KW-0966">Cell projection</keyword>
<dbReference type="KEGG" id="amic:Ami3637_05805"/>
<proteinExistence type="predicted"/>
<dbReference type="InterPro" id="IPR013367">
    <property type="entry name" value="Flagellar_put"/>
</dbReference>
<evidence type="ECO:0000313" key="1">
    <source>
        <dbReference type="EMBL" id="QHI71971.1"/>
    </source>
</evidence>
<organism evidence="1 2">
    <name type="scientific">Aminipila terrae</name>
    <dbReference type="NCBI Taxonomy" id="2697030"/>
    <lineage>
        <taxon>Bacteria</taxon>
        <taxon>Bacillati</taxon>
        <taxon>Bacillota</taxon>
        <taxon>Clostridia</taxon>
        <taxon>Peptostreptococcales</taxon>
        <taxon>Anaerovoracaceae</taxon>
        <taxon>Aminipila</taxon>
    </lineage>
</organism>
<keyword evidence="1" id="KW-0282">Flagellum</keyword>
<evidence type="ECO:0000313" key="2">
    <source>
        <dbReference type="Proteomes" id="UP000463883"/>
    </source>
</evidence>
<dbReference type="EMBL" id="CP047591">
    <property type="protein sequence ID" value="QHI71971.1"/>
    <property type="molecule type" value="Genomic_DNA"/>
</dbReference>
<keyword evidence="1" id="KW-0969">Cilium</keyword>
<name>A0A6P1MDQ9_9FIRM</name>
<dbReference type="RefSeq" id="WP_162361741.1">
    <property type="nucleotide sequence ID" value="NZ_CP047591.1"/>
</dbReference>
<dbReference type="Proteomes" id="UP000463883">
    <property type="component" value="Chromosome"/>
</dbReference>
<gene>
    <name evidence="1" type="ORF">Ami3637_05805</name>
</gene>
<dbReference type="Pfam" id="PF12611">
    <property type="entry name" value="Flagellar_put"/>
    <property type="match status" value="1"/>
</dbReference>
<protein>
    <submittedName>
        <fullName evidence="1">Flagellar biosynthesis protein</fullName>
    </submittedName>
</protein>
<sequence>MADIKVGNNYQNINQLVGNRSVNNTNNLNRNSGITTIGADFGTLLKEQLDKNSGADKNQGLQFSKHAQERVVQRGIELTPELMDDLNSAVKKADAKGAKDVVIFDSMNAFIVNVPNKTVVTTMSGSEMRDNVFTNIDGAVIL</sequence>
<reference evidence="1 2" key="1">
    <citation type="submission" date="2020-01" db="EMBL/GenBank/DDBJ databases">
        <title>Genomic analysis of Aminipila sp. CBA3637.</title>
        <authorList>
            <person name="Kim Y.B."/>
            <person name="Roh S.W."/>
        </authorList>
    </citation>
    <scope>NUCLEOTIDE SEQUENCE [LARGE SCALE GENOMIC DNA]</scope>
    <source>
        <strain evidence="1 2">CBA3637</strain>
    </source>
</reference>
<keyword evidence="2" id="KW-1185">Reference proteome</keyword>
<dbReference type="AlphaFoldDB" id="A0A6P1MDQ9"/>
<dbReference type="NCBIfam" id="TIGR02530">
    <property type="entry name" value="flg_new"/>
    <property type="match status" value="1"/>
</dbReference>
<accession>A0A6P1MDQ9</accession>